<dbReference type="AlphaFoldDB" id="A0AAJ7S412"/>
<dbReference type="PANTHER" id="PTHR12509">
    <property type="entry name" value="SPERMATOGENESIS-ASSOCIATED 4-RELATED"/>
    <property type="match status" value="1"/>
</dbReference>
<dbReference type="SUPFAM" id="SSF47576">
    <property type="entry name" value="Calponin-homology domain, CH-domain"/>
    <property type="match status" value="1"/>
</dbReference>
<feature type="domain" description="Calponin-homology (CH)" evidence="2">
    <location>
        <begin position="8"/>
        <end position="113"/>
    </location>
</feature>
<reference evidence="4" key="1">
    <citation type="submission" date="2025-08" db="UniProtKB">
        <authorList>
            <consortium name="RefSeq"/>
        </authorList>
    </citation>
    <scope>IDENTIFICATION</scope>
    <source>
        <tissue evidence="4">Whole body</tissue>
    </source>
</reference>
<sequence>MANEDEKESKVEELYSWISGIPLSKPTKNLSRDFSDAVMMAEILKQYYPRHVDLHNYMPVNSLNLKKENWNILNRKVLSKIDMKLNKDAINQLANCHPGAAENILLMLKKRISKDAESNSTQDPSCNDKENEFIEENSKSKNKLKNPKECNCNVYKVHDISFR</sequence>
<dbReference type="InterPro" id="IPR010441">
    <property type="entry name" value="CH_2"/>
</dbReference>
<evidence type="ECO:0000313" key="4">
    <source>
        <dbReference type="RefSeq" id="XP_026670932.1"/>
    </source>
</evidence>
<dbReference type="KEGG" id="ccal:108626805"/>
<dbReference type="Proteomes" id="UP000694925">
    <property type="component" value="Unplaced"/>
</dbReference>
<dbReference type="GO" id="GO:0051493">
    <property type="term" value="P:regulation of cytoskeleton organization"/>
    <property type="evidence" value="ECO:0007669"/>
    <property type="project" value="TreeGrafter"/>
</dbReference>
<evidence type="ECO:0000256" key="1">
    <source>
        <dbReference type="SAM" id="MobiDB-lite"/>
    </source>
</evidence>
<dbReference type="RefSeq" id="XP_026670932.1">
    <property type="nucleotide sequence ID" value="XM_026815131.1"/>
</dbReference>
<proteinExistence type="predicted"/>
<accession>A0AAJ7S412</accession>
<dbReference type="InterPro" id="IPR052111">
    <property type="entry name" value="Spermatogenesis_Ciliary_MAP"/>
</dbReference>
<dbReference type="FunFam" id="1.10.418.10:FF:000059">
    <property type="entry name" value="RIKEN cDNA 6430531B16 gene"/>
    <property type="match status" value="1"/>
</dbReference>
<organism evidence="3 4">
    <name type="scientific">Ceratina calcarata</name>
    <dbReference type="NCBI Taxonomy" id="156304"/>
    <lineage>
        <taxon>Eukaryota</taxon>
        <taxon>Metazoa</taxon>
        <taxon>Ecdysozoa</taxon>
        <taxon>Arthropoda</taxon>
        <taxon>Hexapoda</taxon>
        <taxon>Insecta</taxon>
        <taxon>Pterygota</taxon>
        <taxon>Neoptera</taxon>
        <taxon>Endopterygota</taxon>
        <taxon>Hymenoptera</taxon>
        <taxon>Apocrita</taxon>
        <taxon>Aculeata</taxon>
        <taxon>Apoidea</taxon>
        <taxon>Anthophila</taxon>
        <taxon>Apidae</taxon>
        <taxon>Ceratina</taxon>
        <taxon>Zadontomerus</taxon>
    </lineage>
</organism>
<feature type="region of interest" description="Disordered" evidence="1">
    <location>
        <begin position="116"/>
        <end position="146"/>
    </location>
</feature>
<keyword evidence="3" id="KW-1185">Reference proteome</keyword>
<dbReference type="Gene3D" id="1.10.418.10">
    <property type="entry name" value="Calponin-like domain"/>
    <property type="match status" value="1"/>
</dbReference>
<gene>
    <name evidence="4" type="primary">LOC108626805</name>
</gene>
<dbReference type="Pfam" id="PF06294">
    <property type="entry name" value="CH_2"/>
    <property type="match status" value="1"/>
</dbReference>
<dbReference type="InterPro" id="IPR001715">
    <property type="entry name" value="CH_dom"/>
</dbReference>
<dbReference type="PROSITE" id="PS50021">
    <property type="entry name" value="CH"/>
    <property type="match status" value="1"/>
</dbReference>
<evidence type="ECO:0000313" key="3">
    <source>
        <dbReference type="Proteomes" id="UP000694925"/>
    </source>
</evidence>
<evidence type="ECO:0000259" key="2">
    <source>
        <dbReference type="PROSITE" id="PS50021"/>
    </source>
</evidence>
<dbReference type="InterPro" id="IPR036872">
    <property type="entry name" value="CH_dom_sf"/>
</dbReference>
<dbReference type="GO" id="GO:0005930">
    <property type="term" value="C:axoneme"/>
    <property type="evidence" value="ECO:0007669"/>
    <property type="project" value="TreeGrafter"/>
</dbReference>
<name>A0AAJ7S412_9HYME</name>
<dbReference type="GeneID" id="108626805"/>
<dbReference type="GO" id="GO:0008017">
    <property type="term" value="F:microtubule binding"/>
    <property type="evidence" value="ECO:0007669"/>
    <property type="project" value="TreeGrafter"/>
</dbReference>
<protein>
    <submittedName>
        <fullName evidence="4">Sperm flagellar protein 1-like</fullName>
    </submittedName>
</protein>
<dbReference type="PANTHER" id="PTHR12509:SF9">
    <property type="entry name" value="SPERM FLAGELLAR PROTEIN 1 ISOFORM X1"/>
    <property type="match status" value="1"/>
</dbReference>
<feature type="compositionally biased region" description="Basic and acidic residues" evidence="1">
    <location>
        <begin position="126"/>
        <end position="139"/>
    </location>
</feature>